<organism evidence="9 10">
    <name type="scientific">Streptomyces hintoniae</name>
    <dbReference type="NCBI Taxonomy" id="3075521"/>
    <lineage>
        <taxon>Bacteria</taxon>
        <taxon>Bacillati</taxon>
        <taxon>Actinomycetota</taxon>
        <taxon>Actinomycetes</taxon>
        <taxon>Kitasatosporales</taxon>
        <taxon>Streptomycetaceae</taxon>
        <taxon>Streptomyces</taxon>
    </lineage>
</organism>
<comment type="catalytic activity">
    <reaction evidence="1">
        <text>Hydrolysis of terminal non-reducing N-acetyl-D-hexosamine residues in N-acetyl-beta-D-hexosaminides.</text>
        <dbReference type="EC" id="3.2.1.52"/>
    </reaction>
</comment>
<evidence type="ECO:0000256" key="2">
    <source>
        <dbReference type="ARBA" id="ARBA00006285"/>
    </source>
</evidence>
<feature type="chain" id="PRO_5045411406" description="beta-N-acetylhexosaminidase" evidence="6">
    <location>
        <begin position="32"/>
        <end position="490"/>
    </location>
</feature>
<sequence length="490" mass="51800">MRRHHGTTPRMGRVLGSLLLVTAAGAFTAAAAPVPGTPPVTPLDRVVPAPAMVAPGGAPYRITRDTAIRVADTREARRIGAYLASLLRPSTGFPLPVTTQGRGGIRLHLDPGRYGAEGYRLDSGSGGVTITAGAPAGLFHGVQTLRQLLPAAVESATERRGPWLIAGGTVQDRPRYGWRGAMLDVPRDLGSVERVQLAERYVDALALYKLNRLHLRLGDGGPPLPAEDGGPGGHWTADDYRAIVRYAAARFVEVVPEIGLGARWAGGDADDADAVDRAVRDLAALTPGRHLHIGGDEPHLTGDEEYGAFVDRVQSAVARYGRTAVGWHRITCAQPARGTLAQYRGVDGTGADERARVVAAARAGTGLILSPADRTRLDLAYPEPGACLDGSAPVGVRRSYDWDPGRYLAGVPEPAVKGVEASLGTGKAATGDALARLAFPRLPGVAELGWSPADTHDWDAYRVRLAAQGPRWDTLGIAYHRSPEVPWPTG</sequence>
<dbReference type="InterPro" id="IPR017853">
    <property type="entry name" value="GH"/>
</dbReference>
<dbReference type="PANTHER" id="PTHR22600">
    <property type="entry name" value="BETA-HEXOSAMINIDASE"/>
    <property type="match status" value="1"/>
</dbReference>
<feature type="signal peptide" evidence="6">
    <location>
        <begin position="1"/>
        <end position="31"/>
    </location>
</feature>
<evidence type="ECO:0000256" key="6">
    <source>
        <dbReference type="SAM" id="SignalP"/>
    </source>
</evidence>
<evidence type="ECO:0000256" key="4">
    <source>
        <dbReference type="ARBA" id="ARBA00022801"/>
    </source>
</evidence>
<dbReference type="InterPro" id="IPR015882">
    <property type="entry name" value="HEX_bac_N"/>
</dbReference>
<dbReference type="SUPFAM" id="SSF55545">
    <property type="entry name" value="beta-N-acetylhexosaminidase-like domain"/>
    <property type="match status" value="1"/>
</dbReference>
<dbReference type="InterPro" id="IPR015883">
    <property type="entry name" value="Glyco_hydro_20_cat"/>
</dbReference>
<keyword evidence="5" id="KW-0326">Glycosidase</keyword>
<feature type="domain" description="Glycoside hydrolase family 20 catalytic" evidence="7">
    <location>
        <begin position="307"/>
        <end position="452"/>
    </location>
</feature>
<accession>A0ABU2UQS0</accession>
<dbReference type="Gene3D" id="3.20.20.80">
    <property type="entry name" value="Glycosidases"/>
    <property type="match status" value="2"/>
</dbReference>
<feature type="domain" description="Beta-hexosaminidase bacterial type N-terminal" evidence="8">
    <location>
        <begin position="45"/>
        <end position="172"/>
    </location>
</feature>
<evidence type="ECO:0000313" key="10">
    <source>
        <dbReference type="Proteomes" id="UP001180489"/>
    </source>
</evidence>
<evidence type="ECO:0000259" key="8">
    <source>
        <dbReference type="Pfam" id="PF02838"/>
    </source>
</evidence>
<dbReference type="EC" id="3.2.1.52" evidence="3"/>
<dbReference type="Pfam" id="PF00728">
    <property type="entry name" value="Glyco_hydro_20"/>
    <property type="match status" value="2"/>
</dbReference>
<dbReference type="EMBL" id="JAVRFF010000032">
    <property type="protein sequence ID" value="MDT0475626.1"/>
    <property type="molecule type" value="Genomic_DNA"/>
</dbReference>
<dbReference type="PANTHER" id="PTHR22600:SF57">
    <property type="entry name" value="BETA-N-ACETYLHEXOSAMINIDASE"/>
    <property type="match status" value="1"/>
</dbReference>
<gene>
    <name evidence="9" type="ORF">RM863_26245</name>
</gene>
<keyword evidence="6" id="KW-0732">Signal</keyword>
<evidence type="ECO:0000256" key="3">
    <source>
        <dbReference type="ARBA" id="ARBA00012663"/>
    </source>
</evidence>
<evidence type="ECO:0000256" key="1">
    <source>
        <dbReference type="ARBA" id="ARBA00001231"/>
    </source>
</evidence>
<dbReference type="Proteomes" id="UP001180489">
    <property type="component" value="Unassembled WGS sequence"/>
</dbReference>
<name>A0ABU2UQS0_9ACTN</name>
<evidence type="ECO:0000256" key="5">
    <source>
        <dbReference type="ARBA" id="ARBA00023295"/>
    </source>
</evidence>
<reference evidence="9" key="1">
    <citation type="submission" date="2024-05" db="EMBL/GenBank/DDBJ databases">
        <title>30 novel species of actinomycetes from the DSMZ collection.</title>
        <authorList>
            <person name="Nouioui I."/>
        </authorList>
    </citation>
    <scope>NUCLEOTIDE SEQUENCE</scope>
    <source>
        <strain evidence="9">DSM 41014</strain>
    </source>
</reference>
<dbReference type="InterPro" id="IPR029018">
    <property type="entry name" value="Hex-like_dom2"/>
</dbReference>
<dbReference type="RefSeq" id="WP_311636569.1">
    <property type="nucleotide sequence ID" value="NZ_JAVRFF010000032.1"/>
</dbReference>
<dbReference type="Pfam" id="PF02838">
    <property type="entry name" value="Glyco_hydro_20b"/>
    <property type="match status" value="1"/>
</dbReference>
<evidence type="ECO:0000259" key="7">
    <source>
        <dbReference type="Pfam" id="PF00728"/>
    </source>
</evidence>
<feature type="domain" description="Glycoside hydrolase family 20 catalytic" evidence="7">
    <location>
        <begin position="176"/>
        <end position="219"/>
    </location>
</feature>
<dbReference type="Gene3D" id="3.30.379.10">
    <property type="entry name" value="Chitobiase/beta-hexosaminidase domain 2-like"/>
    <property type="match status" value="1"/>
</dbReference>
<dbReference type="PRINTS" id="PR00738">
    <property type="entry name" value="GLHYDRLASE20"/>
</dbReference>
<protein>
    <recommendedName>
        <fullName evidence="3">beta-N-acetylhexosaminidase</fullName>
        <ecNumber evidence="3">3.2.1.52</ecNumber>
    </recommendedName>
</protein>
<dbReference type="InterPro" id="IPR025705">
    <property type="entry name" value="Beta_hexosaminidase_sua/sub"/>
</dbReference>
<proteinExistence type="inferred from homology"/>
<comment type="caution">
    <text evidence="9">The sequence shown here is derived from an EMBL/GenBank/DDBJ whole genome shotgun (WGS) entry which is preliminary data.</text>
</comment>
<comment type="similarity">
    <text evidence="2">Belongs to the glycosyl hydrolase 20 family.</text>
</comment>
<keyword evidence="4" id="KW-0378">Hydrolase</keyword>
<dbReference type="SUPFAM" id="SSF51445">
    <property type="entry name" value="(Trans)glycosidases"/>
    <property type="match status" value="1"/>
</dbReference>
<keyword evidence="10" id="KW-1185">Reference proteome</keyword>
<evidence type="ECO:0000313" key="9">
    <source>
        <dbReference type="EMBL" id="MDT0475626.1"/>
    </source>
</evidence>